<dbReference type="PANTHER" id="PTHR12750:SF9">
    <property type="entry name" value="INOSITOL HEXAKISPHOSPHATE AND DIPHOSPHOINOSITOL-PENTAKISPHOSPHATE KINASE"/>
    <property type="match status" value="1"/>
</dbReference>
<accession>A0A319CUN3</accession>
<dbReference type="GO" id="GO:0033857">
    <property type="term" value="F:5-diphosphoinositol pentakisphosphate 1-kinase activity"/>
    <property type="evidence" value="ECO:0007669"/>
    <property type="project" value="TreeGrafter"/>
</dbReference>
<evidence type="ECO:0000256" key="5">
    <source>
        <dbReference type="ARBA" id="ARBA00022553"/>
    </source>
</evidence>
<feature type="compositionally biased region" description="Polar residues" evidence="15">
    <location>
        <begin position="704"/>
        <end position="713"/>
    </location>
</feature>
<feature type="domain" description="VIP1 N-terminal" evidence="17">
    <location>
        <begin position="112"/>
        <end position="200"/>
    </location>
</feature>
<evidence type="ECO:0000256" key="10">
    <source>
        <dbReference type="ARBA" id="ARBA00023212"/>
    </source>
</evidence>
<dbReference type="GO" id="GO:0052723">
    <property type="term" value="F:inositol hexakisphosphate 1-kinase activity"/>
    <property type="evidence" value="ECO:0007669"/>
    <property type="project" value="UniProtKB-ARBA"/>
</dbReference>
<evidence type="ECO:0000313" key="19">
    <source>
        <dbReference type="Proteomes" id="UP000247810"/>
    </source>
</evidence>
<dbReference type="InterPro" id="IPR013651">
    <property type="entry name" value="ATP-grasp_RimK-type"/>
</dbReference>
<dbReference type="Pfam" id="PF18086">
    <property type="entry name" value="PPIP5K2_N"/>
    <property type="match status" value="1"/>
</dbReference>
<reference evidence="18 19" key="1">
    <citation type="submission" date="2018-02" db="EMBL/GenBank/DDBJ databases">
        <title>The genomes of Aspergillus section Nigri reveals drivers in fungal speciation.</title>
        <authorList>
            <consortium name="DOE Joint Genome Institute"/>
            <person name="Vesth T.C."/>
            <person name="Nybo J."/>
            <person name="Theobald S."/>
            <person name="Brandl J."/>
            <person name="Frisvad J.C."/>
            <person name="Nielsen K.F."/>
            <person name="Lyhne E.K."/>
            <person name="Kogle M.E."/>
            <person name="Kuo A."/>
            <person name="Riley R."/>
            <person name="Clum A."/>
            <person name="Nolan M."/>
            <person name="Lipzen A."/>
            <person name="Salamov A."/>
            <person name="Henrissat B."/>
            <person name="Wiebenga A."/>
            <person name="De vries R.P."/>
            <person name="Grigoriev I.V."/>
            <person name="Mortensen U.H."/>
            <person name="Andersen M.R."/>
            <person name="Baker S.E."/>
        </authorList>
    </citation>
    <scope>NUCLEOTIDE SEQUENCE [LARGE SCALE GENOMIC DNA]</scope>
    <source>
        <strain evidence="18 19">CBS 707.79</strain>
    </source>
</reference>
<dbReference type="GO" id="GO:0005856">
    <property type="term" value="C:cytoskeleton"/>
    <property type="evidence" value="ECO:0007669"/>
    <property type="project" value="UniProtKB-SubCell"/>
</dbReference>
<dbReference type="OrthoDB" id="18042at2759"/>
<sequence>MESCDPPGTSIEAKINSPDLSPAADSDRTDKGSFSLLYDPSTSASLKSNPGPELAHQPKSYRPDLLPDNRNAVQIPYSSTRSSSRVPRRLSGSTAASSVSETEVTELPSLGRIGVCALDVKARSKPSQNILTRLQSKGGFEVIVFGDKVILDEAVENWPVCEFLIAFFSDGFPLDKAIAYAKLRKPFCVNDLPMQKVLWDRRLCLRILDQMNVPTPKRLEVNRDGGPMLESLEIAEHVCNMTGVKLEGPSDGTGGGASKTMNVRMSDDGDSLIVDGKVFRKPFVEKPVNGEDHNIHIYFPNDQQYGGGGRRLFRKVGNKSSEYDPDLIVPRSVTEKDTSYIYEQFLRVDNSEDVKAYTVGPDFCHAETRKSPVVDGLVRRNTHGKELRYITKLSKEEAAIASRISNGFGQRICGFDMLRVGDKSYVIDVNGWSFVKDNNDYYDKCASILREAFLNERRKCEGNLESSDAISPDPGHSWRHSVSHRHTLKTLLKSPSASKLHGSQTGLKSPDTGSSESIVTRPITIPSGEKVDNGSSHVDPEGIEKSTSSRVFTTLNSKSSIVSIDPSTEEAPPPASKHSWKLKGMVAVIRHADRTPKQKFKFTFHSQPFIDLLKGHQEEVVIKGEAALASVSDAVKVAMEHNLEDIDKLKLLRTSLEKKGGWPGTKVQIKPMFRKRKPEELREQTPSIASVAPPAPEGHEEDPSISSHTQSCSENDHSSRPQTRSDSISGATFSRFSAAENDLILDKLQLVIKWGGEPTHAARYQSQDLGLNMRDDLKLMNKEALSNVRIFTSSERRVSTSAQIWASSFLDQKELPENIIQIRKDLLDDSNAAKDLMDKVKKKLKLLLREGSAPSQFTWPKDNIPEPSIVLATVVELMKFHRDVMRHNFRTLEESSCRSQGTNGMDNDCTHSNSQLENHALASIQGRWCTGEDPVLFKERWEKLFAEFCDTEKVDPSKLSELYDSMKFDALHNRQFLEWVFMPPDSDESEDENYGHNLKAPKKDESTPDTRSNNEGIENNRHGEQTEGPLATHRALDDSYDHYFKLYPGSSSTKAKLDGRLSKLRELYKLAKVLFDYVTPQEYGITDTEKLEIGLLTSLPLLQGIVRDLEEVQASSDAKSFFYFTKESHIYTLLNCILEGGIQTKIARTAIPELDYLSQICFELYEAKDCESSTNSYSIRISISPGCHAFDPLDVQLDSRHAIGCAPRRSLTAHQDWKEVIETLKARFDT</sequence>
<evidence type="ECO:0000256" key="2">
    <source>
        <dbReference type="ARBA" id="ARBA00005609"/>
    </source>
</evidence>
<evidence type="ECO:0000256" key="8">
    <source>
        <dbReference type="ARBA" id="ARBA00022777"/>
    </source>
</evidence>
<dbReference type="Gene3D" id="3.40.50.1240">
    <property type="entry name" value="Phosphoglycerate mutase-like"/>
    <property type="match status" value="1"/>
</dbReference>
<keyword evidence="4 14" id="KW-0963">Cytoplasm</keyword>
<evidence type="ECO:0000256" key="1">
    <source>
        <dbReference type="ARBA" id="ARBA00004245"/>
    </source>
</evidence>
<comment type="subcellular location">
    <subcellularLocation>
        <location evidence="1 14">Cytoplasm</location>
        <location evidence="1 14">Cytoskeleton</location>
    </subcellularLocation>
</comment>
<gene>
    <name evidence="18" type="ORF">BO71DRAFT_339240</name>
</gene>
<evidence type="ECO:0000256" key="7">
    <source>
        <dbReference type="ARBA" id="ARBA00022741"/>
    </source>
</evidence>
<feature type="compositionally biased region" description="Polar residues" evidence="15">
    <location>
        <begin position="493"/>
        <end position="518"/>
    </location>
</feature>
<dbReference type="VEuPathDB" id="FungiDB:BO71DRAFT_339240"/>
<dbReference type="InterPro" id="IPR029033">
    <property type="entry name" value="His_PPase_superfam"/>
</dbReference>
<comment type="function">
    <text evidence="14">Bifunctional inositol kinase that acts in concert with the IP6K kinases to synthesize the diphosphate group-containing inositol pyrophosphates diphosphoinositol pentakisphosphate, PP-InsP5, and bis-diphosphoinositol tetrakisphosphate, (PP)2-InsP4. PP-InsP5 and (PP)2-InsP4, also respectively called InsP7 and InsP8, may regulate a variety of cellular processes, including apoptosis, vesicle trafficking, cytoskeletal dynamics, and exocytosis. Phosphorylates inositol hexakisphosphate (InsP6).</text>
</comment>
<keyword evidence="8 14" id="KW-0418">Kinase</keyword>
<evidence type="ECO:0000256" key="11">
    <source>
        <dbReference type="ARBA" id="ARBA00033696"/>
    </source>
</evidence>
<evidence type="ECO:0000256" key="4">
    <source>
        <dbReference type="ARBA" id="ARBA00022490"/>
    </source>
</evidence>
<dbReference type="Pfam" id="PF00328">
    <property type="entry name" value="His_Phos_2"/>
    <property type="match status" value="1"/>
</dbReference>
<evidence type="ECO:0000259" key="16">
    <source>
        <dbReference type="Pfam" id="PF08443"/>
    </source>
</evidence>
<keyword evidence="7 14" id="KW-0547">Nucleotide-binding</keyword>
<keyword evidence="10" id="KW-0206">Cytoskeleton</keyword>
<dbReference type="Pfam" id="PF08443">
    <property type="entry name" value="RimK"/>
    <property type="match status" value="1"/>
</dbReference>
<evidence type="ECO:0000256" key="12">
    <source>
        <dbReference type="ARBA" id="ARBA00034629"/>
    </source>
</evidence>
<keyword evidence="9 14" id="KW-0067">ATP-binding</keyword>
<feature type="region of interest" description="Disordered" evidence="15">
    <location>
        <begin position="1"/>
        <end position="98"/>
    </location>
</feature>
<dbReference type="InterPro" id="IPR037446">
    <property type="entry name" value="His_Pase_VIP1"/>
</dbReference>
<proteinExistence type="inferred from homology"/>
<name>A0A319CUN3_9EURO</name>
<evidence type="ECO:0000256" key="14">
    <source>
        <dbReference type="RuleBase" id="RU365032"/>
    </source>
</evidence>
<dbReference type="FunFam" id="3.40.50.11950:FF:000002">
    <property type="entry name" value="Inositol hexakisphosphate and diphosphoinositol-pentakisphosphate kinase"/>
    <property type="match status" value="1"/>
</dbReference>
<comment type="catalytic activity">
    <reaction evidence="12">
        <text>1D-myo-inositol hexakisphosphate + ATP = 1-diphospho-1D-myo-inositol 2,3,4,5,6-pentakisphosphate + ADP</text>
        <dbReference type="Rhea" id="RHEA:37459"/>
        <dbReference type="ChEBI" id="CHEBI:30616"/>
        <dbReference type="ChEBI" id="CHEBI:58130"/>
        <dbReference type="ChEBI" id="CHEBI:74946"/>
        <dbReference type="ChEBI" id="CHEBI:456216"/>
        <dbReference type="EC" id="2.7.4.24"/>
    </reaction>
    <physiologicalReaction direction="left-to-right" evidence="12">
        <dbReference type="Rhea" id="RHEA:37460"/>
    </physiologicalReaction>
</comment>
<evidence type="ECO:0000256" key="13">
    <source>
        <dbReference type="ARBA" id="ARBA00071668"/>
    </source>
</evidence>
<dbReference type="GO" id="GO:0006020">
    <property type="term" value="P:inositol metabolic process"/>
    <property type="evidence" value="ECO:0007669"/>
    <property type="project" value="TreeGrafter"/>
</dbReference>
<dbReference type="FunFam" id="3.30.470.20:FF:000036">
    <property type="entry name" value="Inositol hexakisphosphate and diphosphoinositol-pentakisphosphate kinase"/>
    <property type="match status" value="1"/>
</dbReference>
<evidence type="ECO:0000256" key="3">
    <source>
        <dbReference type="ARBA" id="ARBA00012893"/>
    </source>
</evidence>
<keyword evidence="5" id="KW-0597">Phosphoprotein</keyword>
<dbReference type="Proteomes" id="UP000247810">
    <property type="component" value="Unassembled WGS sequence"/>
</dbReference>
<keyword evidence="19" id="KW-1185">Reference proteome</keyword>
<feature type="compositionally biased region" description="Basic residues" evidence="15">
    <location>
        <begin position="477"/>
        <end position="488"/>
    </location>
</feature>
<evidence type="ECO:0000256" key="6">
    <source>
        <dbReference type="ARBA" id="ARBA00022679"/>
    </source>
</evidence>
<evidence type="ECO:0000313" key="18">
    <source>
        <dbReference type="EMBL" id="PYH88269.1"/>
    </source>
</evidence>
<evidence type="ECO:0000256" key="9">
    <source>
        <dbReference type="ARBA" id="ARBA00022840"/>
    </source>
</evidence>
<dbReference type="FunFam" id="3.40.50.1240:FF:000059">
    <property type="entry name" value="Inositol hexakisphosphate and diphosphoinositol-pentakisphosphate kinase"/>
    <property type="match status" value="1"/>
</dbReference>
<dbReference type="GO" id="GO:0005524">
    <property type="term" value="F:ATP binding"/>
    <property type="evidence" value="ECO:0007669"/>
    <property type="project" value="UniProtKB-KW"/>
</dbReference>
<dbReference type="AlphaFoldDB" id="A0A319CUN3"/>
<feature type="region of interest" description="Disordered" evidence="15">
    <location>
        <begin position="663"/>
        <end position="728"/>
    </location>
</feature>
<dbReference type="STRING" id="1448320.A0A319CUN3"/>
<dbReference type="InterPro" id="IPR000560">
    <property type="entry name" value="His_Pase_clade-2"/>
</dbReference>
<dbReference type="InterPro" id="IPR040557">
    <property type="entry name" value="VIP1_N"/>
</dbReference>
<dbReference type="GO" id="GO:0052843">
    <property type="term" value="F:inositol-1-diphosphate-2,3,4,5,6-pentakisphosphate diphosphatase activity"/>
    <property type="evidence" value="ECO:0007669"/>
    <property type="project" value="UniProtKB-ARBA"/>
</dbReference>
<evidence type="ECO:0000259" key="17">
    <source>
        <dbReference type="Pfam" id="PF18086"/>
    </source>
</evidence>
<dbReference type="Gene3D" id="3.30.470.20">
    <property type="entry name" value="ATP-grasp fold, B domain"/>
    <property type="match status" value="1"/>
</dbReference>
<comment type="similarity">
    <text evidence="2 14">Belongs to the histidine acid phosphatase family. VIP1 subfamily.</text>
</comment>
<protein>
    <recommendedName>
        <fullName evidence="13 14">Inositol hexakisphosphate and diphosphoinositol-pentakisphosphate kinase</fullName>
        <ecNumber evidence="3 14">2.7.4.24</ecNumber>
    </recommendedName>
</protein>
<evidence type="ECO:0000256" key="15">
    <source>
        <dbReference type="SAM" id="MobiDB-lite"/>
    </source>
</evidence>
<dbReference type="PANTHER" id="PTHR12750">
    <property type="entry name" value="DIPHOSPHOINOSITOL PENTAKISPHOSPHATE KINASE"/>
    <property type="match status" value="1"/>
</dbReference>
<organism evidence="18 19">
    <name type="scientific">Aspergillus ellipticus CBS 707.79</name>
    <dbReference type="NCBI Taxonomy" id="1448320"/>
    <lineage>
        <taxon>Eukaryota</taxon>
        <taxon>Fungi</taxon>
        <taxon>Dikarya</taxon>
        <taxon>Ascomycota</taxon>
        <taxon>Pezizomycotina</taxon>
        <taxon>Eurotiomycetes</taxon>
        <taxon>Eurotiomycetidae</taxon>
        <taxon>Eurotiales</taxon>
        <taxon>Aspergillaceae</taxon>
        <taxon>Aspergillus</taxon>
        <taxon>Aspergillus subgen. Circumdati</taxon>
    </lineage>
</organism>
<feature type="region of interest" description="Disordered" evidence="15">
    <location>
        <begin position="987"/>
        <end position="1029"/>
    </location>
</feature>
<dbReference type="GO" id="GO:0032958">
    <property type="term" value="P:inositol phosphate biosynthetic process"/>
    <property type="evidence" value="ECO:0007669"/>
    <property type="project" value="TreeGrafter"/>
</dbReference>
<dbReference type="Gene3D" id="3.40.50.11950">
    <property type="match status" value="1"/>
</dbReference>
<dbReference type="EMBL" id="KZ826110">
    <property type="protein sequence ID" value="PYH88269.1"/>
    <property type="molecule type" value="Genomic_DNA"/>
</dbReference>
<comment type="catalytic activity">
    <reaction evidence="11">
        <text>5-diphospho-1D-myo-inositol 1,2,3,4,6-pentakisphosphate + ATP + H(+) = 1,5-bis(diphospho)-1D-myo-inositol 2,3,4,6-tetrakisphosphate + ADP</text>
        <dbReference type="Rhea" id="RHEA:10276"/>
        <dbReference type="ChEBI" id="CHEBI:15378"/>
        <dbReference type="ChEBI" id="CHEBI:30616"/>
        <dbReference type="ChEBI" id="CHEBI:58628"/>
        <dbReference type="ChEBI" id="CHEBI:77983"/>
        <dbReference type="ChEBI" id="CHEBI:456216"/>
        <dbReference type="EC" id="2.7.4.24"/>
    </reaction>
    <physiologicalReaction direction="left-to-right" evidence="11">
        <dbReference type="Rhea" id="RHEA:10277"/>
    </physiologicalReaction>
</comment>
<dbReference type="SUPFAM" id="SSF53254">
    <property type="entry name" value="Phosphoglycerate mutase-like"/>
    <property type="match status" value="1"/>
</dbReference>
<feature type="compositionally biased region" description="Low complexity" evidence="15">
    <location>
        <begin position="78"/>
        <end position="93"/>
    </location>
</feature>
<dbReference type="EC" id="2.7.4.24" evidence="3 14"/>
<keyword evidence="6 14" id="KW-0808">Transferase</keyword>
<feature type="domain" description="ATP-grasp fold RimK-type" evidence="16">
    <location>
        <begin position="339"/>
        <end position="431"/>
    </location>
</feature>
<dbReference type="GO" id="GO:0005829">
    <property type="term" value="C:cytosol"/>
    <property type="evidence" value="ECO:0007669"/>
    <property type="project" value="TreeGrafter"/>
</dbReference>
<feature type="region of interest" description="Disordered" evidence="15">
    <location>
        <begin position="464"/>
        <end position="550"/>
    </location>
</feature>